<evidence type="ECO:0000313" key="4">
    <source>
        <dbReference type="EMBL" id="KAF2703352.1"/>
    </source>
</evidence>
<organism evidence="4 5">
    <name type="scientific">Pleomassaria siparia CBS 279.74</name>
    <dbReference type="NCBI Taxonomy" id="1314801"/>
    <lineage>
        <taxon>Eukaryota</taxon>
        <taxon>Fungi</taxon>
        <taxon>Dikarya</taxon>
        <taxon>Ascomycota</taxon>
        <taxon>Pezizomycotina</taxon>
        <taxon>Dothideomycetes</taxon>
        <taxon>Pleosporomycetidae</taxon>
        <taxon>Pleosporales</taxon>
        <taxon>Pleomassariaceae</taxon>
        <taxon>Pleomassaria</taxon>
    </lineage>
</organism>
<name>A0A6G1JSU3_9PLEO</name>
<evidence type="ECO:0000256" key="2">
    <source>
        <dbReference type="SAM" id="MobiDB-lite"/>
    </source>
</evidence>
<dbReference type="PANTHER" id="PTHR43096:SF10">
    <property type="entry name" value="CHAPERONE PROTEIN DNAJ A6, CHLOROPLASTIC"/>
    <property type="match status" value="1"/>
</dbReference>
<evidence type="ECO:0000313" key="5">
    <source>
        <dbReference type="Proteomes" id="UP000799428"/>
    </source>
</evidence>
<dbReference type="InterPro" id="IPR001623">
    <property type="entry name" value="DnaJ_domain"/>
</dbReference>
<sequence>MAPSAITEDYYMILGVEQTATPQLIVSSYKRLALKLHPDRNAKHNATETFQLLAQAYETLKDEGKRRDYDLIYPFITRGRPTSQNTRPPPTSTAQPEALSEVAQIAAIHKLKQERGERWRTNKNVFDSTIFQLQEIIRVLEKEIKILDRISAAEAAVEARRNSWGTWLLSPIYKMAEDSEEEKERKDRGRQERRVEKDMKERRLETRKVDLKKEVDAANLSDDRKISLLQARIWAREDQERRERERLERERMVKIWKQQQEQRERKEREAAEVLRKQQAERRAAEQKQQEEVFRKWKKQIEDESRKYQEQSTYPNRPKESTHRAYTSTCDHDGWWEKVQGRTACPECHDIWTYLLHCPSCDMKACPKCQSAIRPRKPRNATRTQRRVPPRVRTPSPNYWDDYD</sequence>
<dbReference type="Pfam" id="PF00226">
    <property type="entry name" value="DnaJ"/>
    <property type="match status" value="1"/>
</dbReference>
<dbReference type="CDD" id="cd06257">
    <property type="entry name" value="DnaJ"/>
    <property type="match status" value="1"/>
</dbReference>
<gene>
    <name evidence="4" type="ORF">K504DRAFT_539092</name>
</gene>
<keyword evidence="5" id="KW-1185">Reference proteome</keyword>
<evidence type="ECO:0000259" key="3">
    <source>
        <dbReference type="PROSITE" id="PS50076"/>
    </source>
</evidence>
<feature type="compositionally biased region" description="Basic residues" evidence="2">
    <location>
        <begin position="374"/>
        <end position="389"/>
    </location>
</feature>
<dbReference type="OrthoDB" id="442087at2759"/>
<keyword evidence="1" id="KW-0175">Coiled coil</keyword>
<dbReference type="InterPro" id="IPR018253">
    <property type="entry name" value="DnaJ_domain_CS"/>
</dbReference>
<protein>
    <submittedName>
        <fullName evidence="4">DnaJ-domain-containing protein</fullName>
    </submittedName>
</protein>
<feature type="region of interest" description="Disordered" evidence="2">
    <location>
        <begin position="374"/>
        <end position="403"/>
    </location>
</feature>
<dbReference type="SUPFAM" id="SSF46565">
    <property type="entry name" value="Chaperone J-domain"/>
    <property type="match status" value="1"/>
</dbReference>
<feature type="compositionally biased region" description="Basic and acidic residues" evidence="2">
    <location>
        <begin position="182"/>
        <end position="199"/>
    </location>
</feature>
<feature type="coiled-coil region" evidence="1">
    <location>
        <begin position="256"/>
        <end position="287"/>
    </location>
</feature>
<dbReference type="SMART" id="SM00271">
    <property type="entry name" value="DnaJ"/>
    <property type="match status" value="1"/>
</dbReference>
<evidence type="ECO:0000256" key="1">
    <source>
        <dbReference type="SAM" id="Coils"/>
    </source>
</evidence>
<dbReference type="PANTHER" id="PTHR43096">
    <property type="entry name" value="DNAJ HOMOLOG 1, MITOCHONDRIAL-RELATED"/>
    <property type="match status" value="1"/>
</dbReference>
<dbReference type="EMBL" id="MU005788">
    <property type="protein sequence ID" value="KAF2703352.1"/>
    <property type="molecule type" value="Genomic_DNA"/>
</dbReference>
<dbReference type="InterPro" id="IPR036869">
    <property type="entry name" value="J_dom_sf"/>
</dbReference>
<dbReference type="AlphaFoldDB" id="A0A6G1JSU3"/>
<accession>A0A6G1JSU3</accession>
<dbReference type="PROSITE" id="PS50076">
    <property type="entry name" value="DNAJ_2"/>
    <property type="match status" value="1"/>
</dbReference>
<proteinExistence type="predicted"/>
<dbReference type="GO" id="GO:0005737">
    <property type="term" value="C:cytoplasm"/>
    <property type="evidence" value="ECO:0007669"/>
    <property type="project" value="TreeGrafter"/>
</dbReference>
<feature type="domain" description="J" evidence="3">
    <location>
        <begin position="9"/>
        <end position="73"/>
    </location>
</feature>
<feature type="region of interest" description="Disordered" evidence="2">
    <location>
        <begin position="178"/>
        <end position="199"/>
    </location>
</feature>
<dbReference type="PRINTS" id="PR00625">
    <property type="entry name" value="JDOMAIN"/>
</dbReference>
<reference evidence="4" key="1">
    <citation type="journal article" date="2020" name="Stud. Mycol.">
        <title>101 Dothideomycetes genomes: a test case for predicting lifestyles and emergence of pathogens.</title>
        <authorList>
            <person name="Haridas S."/>
            <person name="Albert R."/>
            <person name="Binder M."/>
            <person name="Bloem J."/>
            <person name="Labutti K."/>
            <person name="Salamov A."/>
            <person name="Andreopoulos B."/>
            <person name="Baker S."/>
            <person name="Barry K."/>
            <person name="Bills G."/>
            <person name="Bluhm B."/>
            <person name="Cannon C."/>
            <person name="Castanera R."/>
            <person name="Culley D."/>
            <person name="Daum C."/>
            <person name="Ezra D."/>
            <person name="Gonzalez J."/>
            <person name="Henrissat B."/>
            <person name="Kuo A."/>
            <person name="Liang C."/>
            <person name="Lipzen A."/>
            <person name="Lutzoni F."/>
            <person name="Magnuson J."/>
            <person name="Mondo S."/>
            <person name="Nolan M."/>
            <person name="Ohm R."/>
            <person name="Pangilinan J."/>
            <person name="Park H.-J."/>
            <person name="Ramirez L."/>
            <person name="Alfaro M."/>
            <person name="Sun H."/>
            <person name="Tritt A."/>
            <person name="Yoshinaga Y."/>
            <person name="Zwiers L.-H."/>
            <person name="Turgeon B."/>
            <person name="Goodwin S."/>
            <person name="Spatafora J."/>
            <person name="Crous P."/>
            <person name="Grigoriev I."/>
        </authorList>
    </citation>
    <scope>NUCLEOTIDE SEQUENCE</scope>
    <source>
        <strain evidence="4">CBS 279.74</strain>
    </source>
</reference>
<dbReference type="GO" id="GO:0051082">
    <property type="term" value="F:unfolded protein binding"/>
    <property type="evidence" value="ECO:0007669"/>
    <property type="project" value="TreeGrafter"/>
</dbReference>
<dbReference type="Proteomes" id="UP000799428">
    <property type="component" value="Unassembled WGS sequence"/>
</dbReference>
<dbReference type="Gene3D" id="1.10.287.110">
    <property type="entry name" value="DnaJ domain"/>
    <property type="match status" value="1"/>
</dbReference>
<dbReference type="PROSITE" id="PS00636">
    <property type="entry name" value="DNAJ_1"/>
    <property type="match status" value="1"/>
</dbReference>
<feature type="region of interest" description="Disordered" evidence="2">
    <location>
        <begin position="304"/>
        <end position="324"/>
    </location>
</feature>
<dbReference type="GO" id="GO:0042026">
    <property type="term" value="P:protein refolding"/>
    <property type="evidence" value="ECO:0007669"/>
    <property type="project" value="TreeGrafter"/>
</dbReference>